<organism evidence="3">
    <name type="scientific">Cellulosimicrobium sp. ES-005</name>
    <dbReference type="NCBI Taxonomy" id="3163031"/>
    <lineage>
        <taxon>Bacteria</taxon>
        <taxon>Bacillati</taxon>
        <taxon>Actinomycetota</taxon>
        <taxon>Actinomycetes</taxon>
        <taxon>Micrococcales</taxon>
        <taxon>Promicromonosporaceae</taxon>
        <taxon>Cellulosimicrobium</taxon>
    </lineage>
</organism>
<name>A0AAU8G2X4_9MICO</name>
<accession>A0AAU8G2X4</accession>
<evidence type="ECO:0000256" key="2">
    <source>
        <dbReference type="SAM" id="SignalP"/>
    </source>
</evidence>
<proteinExistence type="predicted"/>
<keyword evidence="2" id="KW-0732">Signal</keyword>
<evidence type="ECO:0008006" key="4">
    <source>
        <dbReference type="Google" id="ProtNLM"/>
    </source>
</evidence>
<dbReference type="AlphaFoldDB" id="A0AAU8G2X4"/>
<feature type="chain" id="PRO_5043818047" description="Htaa domain-containing protein" evidence="2">
    <location>
        <begin position="27"/>
        <end position="461"/>
    </location>
</feature>
<dbReference type="EMBL" id="CP159290">
    <property type="protein sequence ID" value="XCH30980.1"/>
    <property type="molecule type" value="Genomic_DNA"/>
</dbReference>
<evidence type="ECO:0000256" key="1">
    <source>
        <dbReference type="SAM" id="MobiDB-lite"/>
    </source>
</evidence>
<gene>
    <name evidence="3" type="ORF">ABRQ22_04635</name>
</gene>
<dbReference type="RefSeq" id="WP_253053331.1">
    <property type="nucleotide sequence ID" value="NZ_CP159290.1"/>
</dbReference>
<feature type="signal peptide" evidence="2">
    <location>
        <begin position="1"/>
        <end position="26"/>
    </location>
</feature>
<feature type="region of interest" description="Disordered" evidence="1">
    <location>
        <begin position="345"/>
        <end position="397"/>
    </location>
</feature>
<protein>
    <recommendedName>
        <fullName evidence="4">Htaa domain-containing protein</fullName>
    </recommendedName>
</protein>
<reference evidence="3" key="1">
    <citation type="submission" date="2024-06" db="EMBL/GenBank/DDBJ databases">
        <title>Complete genome sequence of the cellulolytic actinobacterium, Cellulosimicrobium ES-005.</title>
        <authorList>
            <person name="Matthews C.T."/>
            <person name="Underwood K.D."/>
            <person name="Ghanchi K.M."/>
            <person name="Fields S.D."/>
            <person name="Gardner S.G."/>
        </authorList>
    </citation>
    <scope>NUCLEOTIDE SEQUENCE</scope>
    <source>
        <strain evidence="3">ES-005</strain>
    </source>
</reference>
<evidence type="ECO:0000313" key="3">
    <source>
        <dbReference type="EMBL" id="XCH30980.1"/>
    </source>
</evidence>
<sequence>MSAGTRARRWVARVAALAGIGLVALAGTVGPGAAAATATGGSLGTGLGIDDDGRPDSAGLPVTVTVPTLDAAGGPFTVSDAQLRWGLNHEAGSAAFFGGCNFLMAGVPGRDGDTHGGTVWTEAHGFYRASEGDVRVVRTDASGVERTASFATRCQAPDGQQVSLANNLSTGGQVVVDGGVGTVDPEAGTATIRWKGTFTTVFYGGLTYWWASDPVLTVRADGTGELTATAGGFGTSMEDMTRWERLPATQVVLADLEKVLLGDRAGFRAVPRYLGVTTAATGLTVRQAARTSDNAAHWGAFPTSFVQFQVRTGQAAYWYTSGGQRDWAKVAAPLYVSYDADAPVPQEPGGGATPPVGTVSNPVLTPPGVRTGPGAGTGSGSSVPRAPSSLGPPTDTAAPVAFLASPAATIGATRTGLVPELADALRDPSQRLALMTTGLLLASAGTVVGFRKGWLVLPFRG</sequence>